<protein>
    <recommendedName>
        <fullName evidence="8">Major facilitator superfamily (MFS) profile domain-containing protein</fullName>
    </recommendedName>
</protein>
<evidence type="ECO:0000256" key="1">
    <source>
        <dbReference type="ARBA" id="ARBA00004141"/>
    </source>
</evidence>
<reference evidence="10" key="1">
    <citation type="journal article" date="2019" name="Microbiol. Resour. Announc.">
        <title>Complete Genome Sequence of Halomonas olivaria, a Moderately Halophilic Bacterium Isolated from Olive Processing Effluents, Obtained by Nanopore Sequencing.</title>
        <authorList>
            <person name="Nagata S."/>
            <person name="Ii K.M."/>
            <person name="Tsukimi T."/>
            <person name="Miura M.C."/>
            <person name="Galipon J."/>
            <person name="Arakawa K."/>
        </authorList>
    </citation>
    <scope>NUCLEOTIDE SEQUENCE [LARGE SCALE GENOMIC DNA]</scope>
    <source>
        <strain evidence="10">TYRC17</strain>
    </source>
</reference>
<dbReference type="InterPro" id="IPR050820">
    <property type="entry name" value="MFS_Sugar_Transporter"/>
</dbReference>
<feature type="transmembrane region" description="Helical" evidence="7">
    <location>
        <begin position="33"/>
        <end position="58"/>
    </location>
</feature>
<dbReference type="InterPro" id="IPR005829">
    <property type="entry name" value="Sugar_transporter_CS"/>
</dbReference>
<keyword evidence="5 7" id="KW-1133">Transmembrane helix</keyword>
<accession>A0ABM8HMX0</accession>
<dbReference type="InterPro" id="IPR005828">
    <property type="entry name" value="MFS_sugar_transport-like"/>
</dbReference>
<keyword evidence="3" id="KW-0813">Transport</keyword>
<evidence type="ECO:0000313" key="9">
    <source>
        <dbReference type="EMBL" id="BBI48317.1"/>
    </source>
</evidence>
<evidence type="ECO:0000256" key="5">
    <source>
        <dbReference type="ARBA" id="ARBA00022989"/>
    </source>
</evidence>
<keyword evidence="4 7" id="KW-0812">Transmembrane</keyword>
<feature type="transmembrane region" description="Helical" evidence="7">
    <location>
        <begin position="70"/>
        <end position="87"/>
    </location>
</feature>
<dbReference type="Proteomes" id="UP000289555">
    <property type="component" value="Chromosome"/>
</dbReference>
<proteinExistence type="inferred from homology"/>
<dbReference type="PROSITE" id="PS50850">
    <property type="entry name" value="MFS"/>
    <property type="match status" value="1"/>
</dbReference>
<dbReference type="Pfam" id="PF00083">
    <property type="entry name" value="Sugar_tr"/>
    <property type="match status" value="1"/>
</dbReference>
<dbReference type="InterPro" id="IPR036259">
    <property type="entry name" value="MFS_trans_sf"/>
</dbReference>
<dbReference type="PANTHER" id="PTHR48023:SF4">
    <property type="entry name" value="D-XYLOSE-PROTON SYMPORTER-LIKE 2"/>
    <property type="match status" value="1"/>
</dbReference>
<comment type="subcellular location">
    <subcellularLocation>
        <location evidence="1">Membrane</location>
        <topology evidence="1">Multi-pass membrane protein</topology>
    </subcellularLocation>
</comment>
<evidence type="ECO:0000256" key="7">
    <source>
        <dbReference type="SAM" id="Phobius"/>
    </source>
</evidence>
<evidence type="ECO:0000313" key="10">
    <source>
        <dbReference type="Proteomes" id="UP000289555"/>
    </source>
</evidence>
<dbReference type="SUPFAM" id="SSF103473">
    <property type="entry name" value="MFS general substrate transporter"/>
    <property type="match status" value="1"/>
</dbReference>
<keyword evidence="10" id="KW-1185">Reference proteome</keyword>
<evidence type="ECO:0000256" key="6">
    <source>
        <dbReference type="ARBA" id="ARBA00023136"/>
    </source>
</evidence>
<dbReference type="PROSITE" id="PS00216">
    <property type="entry name" value="SUGAR_TRANSPORT_1"/>
    <property type="match status" value="1"/>
</dbReference>
<evidence type="ECO:0000256" key="4">
    <source>
        <dbReference type="ARBA" id="ARBA00022692"/>
    </source>
</evidence>
<comment type="similarity">
    <text evidence="2">Belongs to the major facilitator superfamily. Sugar transporter (TC 2.A.1.1) family.</text>
</comment>
<dbReference type="PANTHER" id="PTHR48023">
    <property type="entry name" value="D-XYLOSE-PROTON SYMPORTER-LIKE 2"/>
    <property type="match status" value="1"/>
</dbReference>
<feature type="domain" description="Major facilitator superfamily (MFS) profile" evidence="8">
    <location>
        <begin position="5"/>
        <end position="128"/>
    </location>
</feature>
<evidence type="ECO:0000256" key="2">
    <source>
        <dbReference type="ARBA" id="ARBA00010992"/>
    </source>
</evidence>
<keyword evidence="6 7" id="KW-0472">Membrane</keyword>
<dbReference type="Gene3D" id="1.20.1250.20">
    <property type="entry name" value="MFS general substrate transporter like domains"/>
    <property type="match status" value="1"/>
</dbReference>
<evidence type="ECO:0000256" key="3">
    <source>
        <dbReference type="ARBA" id="ARBA00022448"/>
    </source>
</evidence>
<dbReference type="EMBL" id="AP019416">
    <property type="protein sequence ID" value="BBI48317.1"/>
    <property type="molecule type" value="Genomic_DNA"/>
</dbReference>
<dbReference type="InterPro" id="IPR020846">
    <property type="entry name" value="MFS_dom"/>
</dbReference>
<name>A0ABM8HMX0_9GAMM</name>
<gene>
    <name evidence="9" type="ORF">HORIV_07380</name>
</gene>
<evidence type="ECO:0000259" key="8">
    <source>
        <dbReference type="PROSITE" id="PS50850"/>
    </source>
</evidence>
<sequence>MVIATTCVAALGGFLFGFDSGVINGTVDGLQRAFGTSSFGVGFAVASMLLGCAVGALFAGRLADWAGRRVALLIAAALFIISAWGSGVADTTATFVLFRLLGGLAVGLPASCRRPISARSPRRPFAGD</sequence>
<organism evidence="9 10">
    <name type="scientific">Vreelandella olivaria</name>
    <dbReference type="NCBI Taxonomy" id="390919"/>
    <lineage>
        <taxon>Bacteria</taxon>
        <taxon>Pseudomonadati</taxon>
        <taxon>Pseudomonadota</taxon>
        <taxon>Gammaproteobacteria</taxon>
        <taxon>Oceanospirillales</taxon>
        <taxon>Halomonadaceae</taxon>
        <taxon>Vreelandella</taxon>
    </lineage>
</organism>